<feature type="compositionally biased region" description="Acidic residues" evidence="1">
    <location>
        <begin position="9"/>
        <end position="24"/>
    </location>
</feature>
<evidence type="ECO:0000256" key="1">
    <source>
        <dbReference type="SAM" id="MobiDB-lite"/>
    </source>
</evidence>
<organism evidence="2 3">
    <name type="scientific">Anisodus tanguticus</name>
    <dbReference type="NCBI Taxonomy" id="243964"/>
    <lineage>
        <taxon>Eukaryota</taxon>
        <taxon>Viridiplantae</taxon>
        <taxon>Streptophyta</taxon>
        <taxon>Embryophyta</taxon>
        <taxon>Tracheophyta</taxon>
        <taxon>Spermatophyta</taxon>
        <taxon>Magnoliopsida</taxon>
        <taxon>eudicotyledons</taxon>
        <taxon>Gunneridae</taxon>
        <taxon>Pentapetalae</taxon>
        <taxon>asterids</taxon>
        <taxon>lamiids</taxon>
        <taxon>Solanales</taxon>
        <taxon>Solanaceae</taxon>
        <taxon>Solanoideae</taxon>
        <taxon>Hyoscyameae</taxon>
        <taxon>Anisodus</taxon>
    </lineage>
</organism>
<feature type="compositionally biased region" description="Basic and acidic residues" evidence="1">
    <location>
        <begin position="34"/>
        <end position="43"/>
    </location>
</feature>
<dbReference type="EMBL" id="JAVYJV010000022">
    <property type="protein sequence ID" value="KAK4341332.1"/>
    <property type="molecule type" value="Genomic_DNA"/>
</dbReference>
<keyword evidence="3" id="KW-1185">Reference proteome</keyword>
<comment type="caution">
    <text evidence="2">The sequence shown here is derived from an EMBL/GenBank/DDBJ whole genome shotgun (WGS) entry which is preliminary data.</text>
</comment>
<dbReference type="PANTHER" id="PTHR33922:SF2">
    <property type="entry name" value="OS07G0589600 PROTEIN"/>
    <property type="match status" value="1"/>
</dbReference>
<evidence type="ECO:0000313" key="2">
    <source>
        <dbReference type="EMBL" id="KAK4341332.1"/>
    </source>
</evidence>
<dbReference type="AlphaFoldDB" id="A0AAE1USC5"/>
<accession>A0AAE1USC5</accession>
<sequence length="117" mass="13329">MCLNSSSIDNEEEEEDDEDDEEETLSLRDLPNNEESKTRKLESPRGSVTQEDFDFCSFLKNSTMCSADEVFFQGQILPLHYSSSLPSDSHDTGAMGRDICSEARQNRWNIVTLQLEL</sequence>
<reference evidence="2" key="1">
    <citation type="submission" date="2023-12" db="EMBL/GenBank/DDBJ databases">
        <title>Genome assembly of Anisodus tanguticus.</title>
        <authorList>
            <person name="Wang Y.-J."/>
        </authorList>
    </citation>
    <scope>NUCLEOTIDE SEQUENCE</scope>
    <source>
        <strain evidence="2">KB-2021</strain>
        <tissue evidence="2">Leaf</tissue>
    </source>
</reference>
<proteinExistence type="predicted"/>
<feature type="region of interest" description="Disordered" evidence="1">
    <location>
        <begin position="1"/>
        <end position="49"/>
    </location>
</feature>
<gene>
    <name evidence="2" type="ORF">RND71_039833</name>
</gene>
<protein>
    <submittedName>
        <fullName evidence="2">Uncharacterized protein</fullName>
    </submittedName>
</protein>
<dbReference type="PANTHER" id="PTHR33922">
    <property type="entry name" value="OS01G0888066 PROTEIN-RELATED"/>
    <property type="match status" value="1"/>
</dbReference>
<dbReference type="Proteomes" id="UP001291623">
    <property type="component" value="Unassembled WGS sequence"/>
</dbReference>
<name>A0AAE1USC5_9SOLA</name>
<evidence type="ECO:0000313" key="3">
    <source>
        <dbReference type="Proteomes" id="UP001291623"/>
    </source>
</evidence>